<feature type="signal peptide" evidence="6">
    <location>
        <begin position="1"/>
        <end position="21"/>
    </location>
</feature>
<evidence type="ECO:0000256" key="6">
    <source>
        <dbReference type="SAM" id="SignalP"/>
    </source>
</evidence>
<protein>
    <submittedName>
        <fullName evidence="8">FIBCD1 protein</fullName>
    </submittedName>
</protein>
<dbReference type="OrthoDB" id="6345539at2759"/>
<dbReference type="EMBL" id="OV696693">
    <property type="protein sequence ID" value="CAH1272630.1"/>
    <property type="molecule type" value="Genomic_DNA"/>
</dbReference>
<dbReference type="InterPro" id="IPR020837">
    <property type="entry name" value="Fibrinogen_CS"/>
</dbReference>
<name>A0A8K0ADV5_BRALA</name>
<keyword evidence="6" id="KW-0732">Signal</keyword>
<dbReference type="PANTHER" id="PTHR47221:SF5">
    <property type="entry name" value="FIBRINOGEN C-TERMINAL DOMAIN-CONTAINING PROTEIN"/>
    <property type="match status" value="1"/>
</dbReference>
<dbReference type="Gene3D" id="3.90.215.10">
    <property type="entry name" value="Gamma Fibrinogen, chain A, domain 1"/>
    <property type="match status" value="1"/>
</dbReference>
<keyword evidence="3" id="KW-1015">Disulfide bond</keyword>
<evidence type="ECO:0000256" key="3">
    <source>
        <dbReference type="ARBA" id="ARBA00023157"/>
    </source>
</evidence>
<dbReference type="InterPro" id="IPR002181">
    <property type="entry name" value="Fibrinogen_a/b/g_C_dom"/>
</dbReference>
<comment type="subcellular location">
    <subcellularLocation>
        <location evidence="1">Secreted</location>
    </subcellularLocation>
</comment>
<reference evidence="8" key="1">
    <citation type="submission" date="2022-01" db="EMBL/GenBank/DDBJ databases">
        <authorList>
            <person name="Braso-Vives M."/>
        </authorList>
    </citation>
    <scope>NUCLEOTIDE SEQUENCE</scope>
</reference>
<evidence type="ECO:0000313" key="8">
    <source>
        <dbReference type="EMBL" id="CAH1272630.1"/>
    </source>
</evidence>
<dbReference type="SUPFAM" id="SSF56496">
    <property type="entry name" value="Fibrinogen C-terminal domain-like"/>
    <property type="match status" value="1"/>
</dbReference>
<dbReference type="PANTHER" id="PTHR47221">
    <property type="entry name" value="FIBRINOGEN ALPHA CHAIN"/>
    <property type="match status" value="1"/>
</dbReference>
<feature type="coiled-coil region" evidence="5">
    <location>
        <begin position="113"/>
        <end position="186"/>
    </location>
</feature>
<dbReference type="InterPro" id="IPR014716">
    <property type="entry name" value="Fibrinogen_a/b/g_C_1"/>
</dbReference>
<evidence type="ECO:0000256" key="1">
    <source>
        <dbReference type="ARBA" id="ARBA00004613"/>
    </source>
</evidence>
<dbReference type="NCBIfam" id="NF040941">
    <property type="entry name" value="GGGWT_bact"/>
    <property type="match status" value="1"/>
</dbReference>
<proteinExistence type="predicted"/>
<accession>A0A8K0ADV5</accession>
<keyword evidence="9" id="KW-1185">Reference proteome</keyword>
<dbReference type="CDD" id="cd00087">
    <property type="entry name" value="FReD"/>
    <property type="match status" value="1"/>
</dbReference>
<organism evidence="8 9">
    <name type="scientific">Branchiostoma lanceolatum</name>
    <name type="common">Common lancelet</name>
    <name type="synonym">Amphioxus lanceolatum</name>
    <dbReference type="NCBI Taxonomy" id="7740"/>
    <lineage>
        <taxon>Eukaryota</taxon>
        <taxon>Metazoa</taxon>
        <taxon>Chordata</taxon>
        <taxon>Cephalochordata</taxon>
        <taxon>Leptocardii</taxon>
        <taxon>Amphioxiformes</taxon>
        <taxon>Branchiostomatidae</taxon>
        <taxon>Branchiostoma</taxon>
    </lineage>
</organism>
<dbReference type="Proteomes" id="UP000838412">
    <property type="component" value="Chromosome 8"/>
</dbReference>
<feature type="domain" description="Fibrinogen C-terminal" evidence="7">
    <location>
        <begin position="183"/>
        <end position="404"/>
    </location>
</feature>
<evidence type="ECO:0000259" key="7">
    <source>
        <dbReference type="SMART" id="SM00186"/>
    </source>
</evidence>
<dbReference type="Pfam" id="PF00147">
    <property type="entry name" value="Fibrinogen_C"/>
    <property type="match status" value="1"/>
</dbReference>
<dbReference type="InterPro" id="IPR037579">
    <property type="entry name" value="FIB_ANG-like"/>
</dbReference>
<gene>
    <name evidence="8" type="primary">FIBCD1</name>
    <name evidence="8" type="ORF">BLAG_LOCUS24225</name>
</gene>
<keyword evidence="5" id="KW-0175">Coiled coil</keyword>
<dbReference type="FunFam" id="3.90.215.10:FF:000001">
    <property type="entry name" value="Tenascin isoform 1"/>
    <property type="match status" value="1"/>
</dbReference>
<evidence type="ECO:0000256" key="2">
    <source>
        <dbReference type="ARBA" id="ARBA00022525"/>
    </source>
</evidence>
<dbReference type="GO" id="GO:0034116">
    <property type="term" value="P:positive regulation of heterotypic cell-cell adhesion"/>
    <property type="evidence" value="ECO:0007669"/>
    <property type="project" value="TreeGrafter"/>
</dbReference>
<feature type="chain" id="PRO_5035479493" evidence="6">
    <location>
        <begin position="22"/>
        <end position="404"/>
    </location>
</feature>
<evidence type="ECO:0000256" key="4">
    <source>
        <dbReference type="ARBA" id="ARBA00023180"/>
    </source>
</evidence>
<keyword evidence="4" id="KW-0325">Glycoprotein</keyword>
<evidence type="ECO:0000313" key="9">
    <source>
        <dbReference type="Proteomes" id="UP000838412"/>
    </source>
</evidence>
<dbReference type="GO" id="GO:0005577">
    <property type="term" value="C:fibrinogen complex"/>
    <property type="evidence" value="ECO:0007669"/>
    <property type="project" value="TreeGrafter"/>
</dbReference>
<dbReference type="GO" id="GO:0030674">
    <property type="term" value="F:protein-macromolecule adaptor activity"/>
    <property type="evidence" value="ECO:0007669"/>
    <property type="project" value="TreeGrafter"/>
</dbReference>
<dbReference type="InterPro" id="IPR036056">
    <property type="entry name" value="Fibrinogen-like_C"/>
</dbReference>
<dbReference type="SMART" id="SM00186">
    <property type="entry name" value="FBG"/>
    <property type="match status" value="1"/>
</dbReference>
<keyword evidence="2" id="KW-0964">Secreted</keyword>
<dbReference type="AlphaFoldDB" id="A0A8K0ADV5"/>
<evidence type="ECO:0000256" key="5">
    <source>
        <dbReference type="SAM" id="Coils"/>
    </source>
</evidence>
<sequence length="404" mass="46807">MRAVFVLESVSFLLSFVPVLSDLFEKSPDPFLSPPRGSQMYYDEINRICNSETCSESCGDLSFAQLCYYVTKQGKLERDLRNKTEELQRQVTENHKNLSTELANSTDVLSARVHRLSRERRRETKNYNKERRKMDRRVATLEELVGKHQETVTRQSDVINNLLKRLDSAERLLYDLNEKISTMEAKDCMELREKNYTRSGIYTITPAFTGVGDGGKGFDVFCDMDTDGGGWTVIQRRMNGLVDFQRGWEAYRQGFGDLEGEFWLGNDKIHQIASQGRYSLYIDMEDFEEERRYARYGQFRIKGQDDNFRLEVQDYEGDAGDALEAGQHNEMTFSTKDRDNDAWRQGSCASLFAGAWWYYNCHCANLNGQYLRGQHKTHGDGINWCTWHGYTYSLKGSAMRIRPA</sequence>
<dbReference type="PROSITE" id="PS00514">
    <property type="entry name" value="FIBRINOGEN_C_1"/>
    <property type="match status" value="1"/>
</dbReference>
<dbReference type="GO" id="GO:0005201">
    <property type="term" value="F:extracellular matrix structural constituent"/>
    <property type="evidence" value="ECO:0007669"/>
    <property type="project" value="TreeGrafter"/>
</dbReference>